<feature type="site" description="Important for activity" evidence="8">
    <location>
        <position position="95"/>
    </location>
</feature>
<dbReference type="Gene3D" id="3.40.50.720">
    <property type="entry name" value="NAD(P)-binding Rossmann-like Domain"/>
    <property type="match status" value="1"/>
</dbReference>
<feature type="binding site" evidence="8">
    <location>
        <position position="105"/>
    </location>
    <ligand>
        <name>substrate</name>
    </ligand>
</feature>
<evidence type="ECO:0000256" key="10">
    <source>
        <dbReference type="SAM" id="MobiDB-lite"/>
    </source>
</evidence>
<dbReference type="InterPro" id="IPR015896">
    <property type="entry name" value="4pyrrol_synth_GluRdtase_dimer"/>
</dbReference>
<feature type="binding site" evidence="8">
    <location>
        <begin position="185"/>
        <end position="190"/>
    </location>
    <ligand>
        <name>NADP(+)</name>
        <dbReference type="ChEBI" id="CHEBI:58349"/>
    </ligand>
</feature>
<dbReference type="Pfam" id="PF01488">
    <property type="entry name" value="Shikimate_DH"/>
    <property type="match status" value="1"/>
</dbReference>
<evidence type="ECO:0000256" key="7">
    <source>
        <dbReference type="ARBA" id="ARBA00047464"/>
    </source>
</evidence>
<comment type="function">
    <text evidence="8">Catalyzes the NADPH-dependent reduction of glutamyl-tRNA(Glu) to glutamate 1-semialdehyde (GSA).</text>
</comment>
<feature type="domain" description="Tetrapyrrole biosynthesis glutamyl-tRNA reductase dimerisation" evidence="11">
    <location>
        <begin position="316"/>
        <end position="415"/>
    </location>
</feature>
<dbReference type="InterPro" id="IPR018214">
    <property type="entry name" value="GluRdtase_CS"/>
</dbReference>
<keyword evidence="4 8" id="KW-0521">NADP</keyword>
<dbReference type="Gene3D" id="3.30.460.30">
    <property type="entry name" value="Glutamyl-tRNA reductase, N-terminal domain"/>
    <property type="match status" value="1"/>
</dbReference>
<evidence type="ECO:0000259" key="13">
    <source>
        <dbReference type="Pfam" id="PF05201"/>
    </source>
</evidence>
<dbReference type="SUPFAM" id="SSF69742">
    <property type="entry name" value="Glutamyl tRNA-reductase catalytic, N-terminal domain"/>
    <property type="match status" value="1"/>
</dbReference>
<dbReference type="PANTHER" id="PTHR43013">
    <property type="entry name" value="GLUTAMYL-TRNA REDUCTASE"/>
    <property type="match status" value="1"/>
</dbReference>
<feature type="domain" description="Glutamyl-tRNA reductase N-terminal" evidence="13">
    <location>
        <begin position="10"/>
        <end position="152"/>
    </location>
</feature>
<dbReference type="InterPro" id="IPR006151">
    <property type="entry name" value="Shikm_DH/Glu-tRNA_Rdtase"/>
</dbReference>
<feature type="binding site" evidence="8">
    <location>
        <begin position="53"/>
        <end position="56"/>
    </location>
    <ligand>
        <name>substrate</name>
    </ligand>
</feature>
<sequence length="442" mass="47153">MSGGREIFLVGLSHKSAPIEVRERVALTGDALKAALCDLKETEGVAEALVVSTCNRVEVFVHSSGDEPARRFFTCRSSEASEHLYVKHGVDAIRHLFRVSSSLDSMVVGEQQILGQVKEAYGLASAASAAGSYFSRLCNRAFATAKRVRTETDIGKGATSMSQVAVELVEKIFGDLRGRSILLVGAGKMGALSAKALQVLGADRILVTNRSPERGQALATQVGGTFRPWDELTRLLVEADVVIVSTGAPTFVLTRDMLHGVMKARRHRSICLIDLAVPRNVDPACADLGDVYAYDVDDMEKVVASTQEARKGEALRAEAIIEAEVMAFAKEREARAALPVLAELRRHAEKIARAEAERTLAQVGLKLDEKGRKSVEAMAQAIVNKLLHGPTARLKEAAASGDSSLPGAAAELFGIDNEPAAEKEPRAGNGTGRASAAASERS</sequence>
<dbReference type="NCBIfam" id="TIGR01035">
    <property type="entry name" value="hemA"/>
    <property type="match status" value="1"/>
</dbReference>
<comment type="similarity">
    <text evidence="2 8 9">Belongs to the glutamyl-tRNA reductase family.</text>
</comment>
<evidence type="ECO:0000313" key="15">
    <source>
        <dbReference type="Proteomes" id="UP001162891"/>
    </source>
</evidence>
<organism evidence="14 15">
    <name type="scientific">Anaeromyxobacter oryzae</name>
    <dbReference type="NCBI Taxonomy" id="2918170"/>
    <lineage>
        <taxon>Bacteria</taxon>
        <taxon>Pseudomonadati</taxon>
        <taxon>Myxococcota</taxon>
        <taxon>Myxococcia</taxon>
        <taxon>Myxococcales</taxon>
        <taxon>Cystobacterineae</taxon>
        <taxon>Anaeromyxobacteraceae</taxon>
        <taxon>Anaeromyxobacter</taxon>
    </lineage>
</organism>
<dbReference type="InterPro" id="IPR036343">
    <property type="entry name" value="GluRdtase_N_sf"/>
</dbReference>
<dbReference type="RefSeq" id="WP_248358542.1">
    <property type="nucleotide sequence ID" value="NZ_AP025591.1"/>
</dbReference>
<evidence type="ECO:0000256" key="3">
    <source>
        <dbReference type="ARBA" id="ARBA00012970"/>
    </source>
</evidence>
<evidence type="ECO:0000256" key="5">
    <source>
        <dbReference type="ARBA" id="ARBA00023002"/>
    </source>
</evidence>
<feature type="domain" description="Quinate/shikimate 5-dehydrogenase/glutamyl-tRNA reductase" evidence="12">
    <location>
        <begin position="167"/>
        <end position="302"/>
    </location>
</feature>
<evidence type="ECO:0000313" key="14">
    <source>
        <dbReference type="EMBL" id="BDG01752.1"/>
    </source>
</evidence>
<keyword evidence="6 8" id="KW-0627">Porphyrin biosynthesis</keyword>
<keyword evidence="5 8" id="KW-0560">Oxidoreductase</keyword>
<dbReference type="InterPro" id="IPR036453">
    <property type="entry name" value="GluRdtase_dimer_dom_sf"/>
</dbReference>
<dbReference type="InterPro" id="IPR015895">
    <property type="entry name" value="4pyrrol_synth_GluRdtase_N"/>
</dbReference>
<dbReference type="SUPFAM" id="SSF69075">
    <property type="entry name" value="Glutamyl tRNA-reductase dimerization domain"/>
    <property type="match status" value="1"/>
</dbReference>
<comment type="subunit">
    <text evidence="8">Homodimer.</text>
</comment>
<comment type="domain">
    <text evidence="8">Possesses an unusual extended V-shaped dimeric structure with each monomer consisting of three distinct domains arranged along a curved 'spinal' alpha-helix. The N-terminal catalytic domain specifically recognizes the glutamate moiety of the substrate. The second domain is the NADPH-binding domain, and the third C-terminal domain is responsible for dimerization.</text>
</comment>
<dbReference type="Pfam" id="PF05201">
    <property type="entry name" value="GlutR_N"/>
    <property type="match status" value="1"/>
</dbReference>
<dbReference type="InterPro" id="IPR036291">
    <property type="entry name" value="NAD(P)-bd_dom_sf"/>
</dbReference>
<dbReference type="EC" id="1.2.1.70" evidence="3 8"/>
<keyword evidence="15" id="KW-1185">Reference proteome</keyword>
<feature type="active site" description="Nucleophile" evidence="8">
    <location>
        <position position="54"/>
    </location>
</feature>
<comment type="pathway">
    <text evidence="1 8 9">Porphyrin-containing compound metabolism; protoporphyrin-IX biosynthesis; 5-aminolevulinate from L-glutamyl-tRNA(Glu): step 1/2.</text>
</comment>
<dbReference type="InterPro" id="IPR000343">
    <property type="entry name" value="4pyrrol_synth_GluRdtase"/>
</dbReference>
<evidence type="ECO:0000256" key="8">
    <source>
        <dbReference type="HAMAP-Rule" id="MF_00087"/>
    </source>
</evidence>
<comment type="miscellaneous">
    <text evidence="8">During catalysis, the active site Cys acts as a nucleophile attacking the alpha-carbonyl group of tRNA-bound glutamate with the formation of a thioester intermediate between enzyme and glutamate, and the concomitant release of tRNA(Glu). The thioester intermediate is finally reduced by direct hydride transfer from NADPH, to form the product GSA.</text>
</comment>
<proteinExistence type="inferred from homology"/>
<dbReference type="PANTHER" id="PTHR43013:SF1">
    <property type="entry name" value="GLUTAMYL-TRNA REDUCTASE"/>
    <property type="match status" value="1"/>
</dbReference>
<dbReference type="EMBL" id="AP025591">
    <property type="protein sequence ID" value="BDG01752.1"/>
    <property type="molecule type" value="Genomic_DNA"/>
</dbReference>
<feature type="binding site" evidence="8">
    <location>
        <position position="116"/>
    </location>
    <ligand>
        <name>substrate</name>
    </ligand>
</feature>
<dbReference type="PROSITE" id="PS00747">
    <property type="entry name" value="GLUTR"/>
    <property type="match status" value="1"/>
</dbReference>
<feature type="region of interest" description="Disordered" evidence="10">
    <location>
        <begin position="409"/>
        <end position="442"/>
    </location>
</feature>
<feature type="binding site" evidence="8">
    <location>
        <begin position="110"/>
        <end position="112"/>
    </location>
    <ligand>
        <name>substrate</name>
    </ligand>
</feature>
<evidence type="ECO:0000256" key="2">
    <source>
        <dbReference type="ARBA" id="ARBA00005916"/>
    </source>
</evidence>
<evidence type="ECO:0000259" key="12">
    <source>
        <dbReference type="Pfam" id="PF01488"/>
    </source>
</evidence>
<reference evidence="15" key="1">
    <citation type="journal article" date="2022" name="Int. J. Syst. Evol. Microbiol.">
        <title>Anaeromyxobacter oryzae sp. nov., Anaeromyxobacter diazotrophicus sp. nov. and Anaeromyxobacter paludicola sp. nov., isolated from paddy soils.</title>
        <authorList>
            <person name="Itoh H."/>
            <person name="Xu Z."/>
            <person name="Mise K."/>
            <person name="Masuda Y."/>
            <person name="Ushijima N."/>
            <person name="Hayakawa C."/>
            <person name="Shiratori Y."/>
            <person name="Senoo K."/>
        </authorList>
    </citation>
    <scope>NUCLEOTIDE SEQUENCE [LARGE SCALE GENOMIC DNA]</scope>
    <source>
        <strain evidence="15">Red232</strain>
    </source>
</reference>
<evidence type="ECO:0000256" key="6">
    <source>
        <dbReference type="ARBA" id="ARBA00023244"/>
    </source>
</evidence>
<dbReference type="HAMAP" id="MF_00087">
    <property type="entry name" value="Glu_tRNA_reductase"/>
    <property type="match status" value="1"/>
</dbReference>
<protein>
    <recommendedName>
        <fullName evidence="3 8">Glutamyl-tRNA reductase</fullName>
        <shortName evidence="8">GluTR</shortName>
        <ecNumber evidence="3 8">1.2.1.70</ecNumber>
    </recommendedName>
</protein>
<name>A0ABM7WQK8_9BACT</name>
<evidence type="ECO:0000256" key="1">
    <source>
        <dbReference type="ARBA" id="ARBA00005059"/>
    </source>
</evidence>
<gene>
    <name evidence="14" type="primary">hemA_1</name>
    <name evidence="8" type="synonym">hemA</name>
    <name evidence="14" type="ORF">AMOR_07480</name>
</gene>
<accession>A0ABM7WQK8</accession>
<dbReference type="CDD" id="cd05213">
    <property type="entry name" value="NAD_bind_Glutamyl_tRNA_reduct"/>
    <property type="match status" value="1"/>
</dbReference>
<dbReference type="Pfam" id="PF00745">
    <property type="entry name" value="GlutR_dimer"/>
    <property type="match status" value="1"/>
</dbReference>
<evidence type="ECO:0000256" key="9">
    <source>
        <dbReference type="RuleBase" id="RU000584"/>
    </source>
</evidence>
<comment type="catalytic activity">
    <reaction evidence="7 8 9">
        <text>(S)-4-amino-5-oxopentanoate + tRNA(Glu) + NADP(+) = L-glutamyl-tRNA(Glu) + NADPH + H(+)</text>
        <dbReference type="Rhea" id="RHEA:12344"/>
        <dbReference type="Rhea" id="RHEA-COMP:9663"/>
        <dbReference type="Rhea" id="RHEA-COMP:9680"/>
        <dbReference type="ChEBI" id="CHEBI:15378"/>
        <dbReference type="ChEBI" id="CHEBI:57501"/>
        <dbReference type="ChEBI" id="CHEBI:57783"/>
        <dbReference type="ChEBI" id="CHEBI:58349"/>
        <dbReference type="ChEBI" id="CHEBI:78442"/>
        <dbReference type="ChEBI" id="CHEBI:78520"/>
        <dbReference type="EC" id="1.2.1.70"/>
    </reaction>
</comment>
<dbReference type="PIRSF" id="PIRSF000445">
    <property type="entry name" value="4pyrrol_synth_GluRdtase"/>
    <property type="match status" value="1"/>
</dbReference>
<evidence type="ECO:0000259" key="11">
    <source>
        <dbReference type="Pfam" id="PF00745"/>
    </source>
</evidence>
<dbReference type="SUPFAM" id="SSF51735">
    <property type="entry name" value="NAD(P)-binding Rossmann-fold domains"/>
    <property type="match status" value="1"/>
</dbReference>
<evidence type="ECO:0000256" key="4">
    <source>
        <dbReference type="ARBA" id="ARBA00022857"/>
    </source>
</evidence>
<dbReference type="Proteomes" id="UP001162891">
    <property type="component" value="Chromosome"/>
</dbReference>